<evidence type="ECO:0000256" key="4">
    <source>
        <dbReference type="ARBA" id="ARBA00022970"/>
    </source>
</evidence>
<keyword evidence="4" id="KW-0029">Amino-acid transport</keyword>
<organism evidence="9">
    <name type="scientific">Candidatus Aschnera chinzeii</name>
    <dbReference type="NCBI Taxonomy" id="1485666"/>
    <lineage>
        <taxon>Bacteria</taxon>
        <taxon>Pseudomonadati</taxon>
        <taxon>Pseudomonadota</taxon>
        <taxon>Gammaproteobacteria</taxon>
        <taxon>Enterobacterales</taxon>
        <taxon>Enterobacteriaceae</taxon>
        <taxon>Candidatus Aschnera</taxon>
    </lineage>
</organism>
<feature type="transmembrane region" description="Helical" evidence="7">
    <location>
        <begin position="246"/>
        <end position="269"/>
    </location>
</feature>
<evidence type="ECO:0000256" key="7">
    <source>
        <dbReference type="SAM" id="Phobius"/>
    </source>
</evidence>
<dbReference type="Gene3D" id="1.20.1740.10">
    <property type="entry name" value="Amino acid/polyamine transporter I"/>
    <property type="match status" value="1"/>
</dbReference>
<comment type="subcellular location">
    <subcellularLocation>
        <location evidence="1">Cell inner membrane</location>
        <topology evidence="1">Multi-pass membrane protein</topology>
    </subcellularLocation>
</comment>
<feature type="transmembrane region" description="Helical" evidence="7">
    <location>
        <begin position="375"/>
        <end position="401"/>
    </location>
</feature>
<protein>
    <submittedName>
        <fullName evidence="9">Lysine-specific permease</fullName>
    </submittedName>
</protein>
<dbReference type="InterPro" id="IPR004841">
    <property type="entry name" value="AA-permease/SLC12A_dom"/>
</dbReference>
<evidence type="ECO:0000256" key="5">
    <source>
        <dbReference type="ARBA" id="ARBA00022989"/>
    </source>
</evidence>
<dbReference type="EMBL" id="AP028961">
    <property type="protein sequence ID" value="BET44539.1"/>
    <property type="molecule type" value="Genomic_DNA"/>
</dbReference>
<keyword evidence="6 7" id="KW-0472">Membrane</keyword>
<dbReference type="AlphaFoldDB" id="A0AAT9G482"/>
<evidence type="ECO:0000259" key="8">
    <source>
        <dbReference type="Pfam" id="PF00324"/>
    </source>
</evidence>
<sequence length="492" mass="56361">MLSKKNIINRSAGKFIKLQRVLEIKHLVMIAIGSSIGTGLFISSGSIIAQAGPVGTVCAYLIIGFMVYFLINSLSELTIFLPVSGSFVVYASNYVDEAFGFALGWNYWYNWAITIAVDLMAIQFIMGYWFPFIDKWVWSLLFLFLIFIINVFSVKGFGEIEYLFSFIKITSVIIFIIVSVLIIFGFIGDVKNINLYNFNINKIFNYDDISKNFIILMNVAFCFQGIELIGITTGESKSFPKNFHKIVKNIFWIILFLYVTTIAVISIIIPNTHLNPLYIDNIHTIISPFTLLFKYTNLIFIATIVNFIILISIISAGNLGLYASSRMLYNLSLEKKAPKIFSHLSTFGVPVYSLVATTLVAGLCFFSVFLNEYIVYQWLLNISSMTGLIVWIGISLSHYRFRKGYIFNGHNIKCLSYCDKWFPFGPIIVILISLITILGFHYYILMHINLSNIYNIIMTYIGDILFCVIFMSYKIIKKTHLIKYHEMKFDKQ</sequence>
<feature type="transmembrane region" description="Helical" evidence="7">
    <location>
        <begin position="24"/>
        <end position="42"/>
    </location>
</feature>
<dbReference type="GO" id="GO:0015171">
    <property type="term" value="F:amino acid transmembrane transporter activity"/>
    <property type="evidence" value="ECO:0007669"/>
    <property type="project" value="TreeGrafter"/>
</dbReference>
<keyword evidence="2" id="KW-0813">Transport</keyword>
<dbReference type="PANTHER" id="PTHR43341">
    <property type="entry name" value="AMINO ACID PERMEASE"/>
    <property type="match status" value="1"/>
</dbReference>
<keyword evidence="5 7" id="KW-1133">Transmembrane helix</keyword>
<dbReference type="FunFam" id="1.20.1740.10:FF:000001">
    <property type="entry name" value="Amino acid permease"/>
    <property type="match status" value="1"/>
</dbReference>
<reference evidence="9" key="1">
    <citation type="journal article" date="2023" name="Front. Microbiol.">
        <title>Genome analysis of Candidatus Aschnera chinzeii, the bacterial endosymbiont of the blood-sucking bat fly Penicillidia jenynsii (Insecta: Diptera: Nycteribiidae).</title>
        <authorList>
            <person name="Koga R."/>
            <person name="Moriyama M."/>
            <person name="Nozaki T."/>
            <person name="Fukatsu T."/>
        </authorList>
    </citation>
    <scope>NUCLEOTIDE SEQUENCE</scope>
    <source>
        <strain evidence="9">Kw-01</strain>
    </source>
</reference>
<evidence type="ECO:0000256" key="2">
    <source>
        <dbReference type="ARBA" id="ARBA00022448"/>
    </source>
</evidence>
<gene>
    <name evidence="9" type="primary">lysP</name>
    <name evidence="9" type="ORF">ACHINZ_2090</name>
</gene>
<dbReference type="InterPro" id="IPR050524">
    <property type="entry name" value="APC_YAT"/>
</dbReference>
<feature type="domain" description="Amino acid permease/ SLC12A" evidence="8">
    <location>
        <begin position="26"/>
        <end position="484"/>
    </location>
</feature>
<feature type="transmembrane region" description="Helical" evidence="7">
    <location>
        <begin position="456"/>
        <end position="476"/>
    </location>
</feature>
<accession>A0AAT9G482</accession>
<dbReference type="PANTHER" id="PTHR43341:SF1">
    <property type="entry name" value="GENERAL AMINO-ACID PERMEASE GAP1"/>
    <property type="match status" value="1"/>
</dbReference>
<dbReference type="GO" id="GO:0005886">
    <property type="term" value="C:plasma membrane"/>
    <property type="evidence" value="ECO:0007669"/>
    <property type="project" value="UniProtKB-SubCell"/>
</dbReference>
<evidence type="ECO:0000313" key="9">
    <source>
        <dbReference type="EMBL" id="BET44539.1"/>
    </source>
</evidence>
<name>A0AAT9G482_9ENTR</name>
<keyword evidence="3 7" id="KW-0812">Transmembrane</keyword>
<reference evidence="9" key="2">
    <citation type="submission" date="2023-10" db="EMBL/GenBank/DDBJ databases">
        <authorList>
            <person name="Koga R."/>
            <person name="Fukatsu T."/>
        </authorList>
    </citation>
    <scope>NUCLEOTIDE SEQUENCE</scope>
    <source>
        <strain evidence="9">Kw-01</strain>
    </source>
</reference>
<feature type="transmembrane region" description="Helical" evidence="7">
    <location>
        <begin position="54"/>
        <end position="71"/>
    </location>
</feature>
<feature type="transmembrane region" description="Helical" evidence="7">
    <location>
        <begin position="136"/>
        <end position="154"/>
    </location>
</feature>
<evidence type="ECO:0000256" key="1">
    <source>
        <dbReference type="ARBA" id="ARBA00004429"/>
    </source>
</evidence>
<feature type="transmembrane region" description="Helical" evidence="7">
    <location>
        <begin position="77"/>
        <end position="95"/>
    </location>
</feature>
<proteinExistence type="predicted"/>
<feature type="transmembrane region" description="Helical" evidence="7">
    <location>
        <begin position="298"/>
        <end position="323"/>
    </location>
</feature>
<dbReference type="PIRSF" id="PIRSF006060">
    <property type="entry name" value="AA_transporter"/>
    <property type="match status" value="1"/>
</dbReference>
<feature type="transmembrane region" description="Helical" evidence="7">
    <location>
        <begin position="344"/>
        <end position="369"/>
    </location>
</feature>
<feature type="transmembrane region" description="Helical" evidence="7">
    <location>
        <begin position="166"/>
        <end position="187"/>
    </location>
</feature>
<evidence type="ECO:0000256" key="3">
    <source>
        <dbReference type="ARBA" id="ARBA00022692"/>
    </source>
</evidence>
<evidence type="ECO:0000256" key="6">
    <source>
        <dbReference type="ARBA" id="ARBA00023136"/>
    </source>
</evidence>
<dbReference type="Pfam" id="PF00324">
    <property type="entry name" value="AA_permease"/>
    <property type="match status" value="1"/>
</dbReference>
<feature type="transmembrane region" description="Helical" evidence="7">
    <location>
        <begin position="107"/>
        <end position="130"/>
    </location>
</feature>
<feature type="transmembrane region" description="Helical" evidence="7">
    <location>
        <begin position="421"/>
        <end position="444"/>
    </location>
</feature>